<keyword evidence="5" id="KW-0441">Lipid A biosynthesis</keyword>
<dbReference type="FunFam" id="3.10.129.10:FF:000001">
    <property type="entry name" value="3-hydroxyacyl-[acyl-carrier-protein] dehydratase FabZ"/>
    <property type="match status" value="1"/>
</dbReference>
<keyword evidence="4" id="KW-0444">Lipid biosynthesis</keyword>
<proteinExistence type="predicted"/>
<evidence type="ECO:0000256" key="3">
    <source>
        <dbReference type="ARBA" id="ARBA00022490"/>
    </source>
</evidence>
<comment type="subcellular location">
    <subcellularLocation>
        <location evidence="1">Cytoplasm</location>
    </subcellularLocation>
</comment>
<gene>
    <name evidence="9" type="ORF">JETT_2027</name>
</gene>
<evidence type="ECO:0000256" key="6">
    <source>
        <dbReference type="ARBA" id="ARBA00023098"/>
    </source>
</evidence>
<evidence type="ECO:0000313" key="9">
    <source>
        <dbReference type="EMBL" id="TLD41732.1"/>
    </source>
</evidence>
<dbReference type="Proteomes" id="UP000319783">
    <property type="component" value="Unassembled WGS sequence"/>
</dbReference>
<dbReference type="InterPro" id="IPR029069">
    <property type="entry name" value="HotDog_dom_sf"/>
</dbReference>
<dbReference type="Gene3D" id="3.10.129.10">
    <property type="entry name" value="Hotdog Thioesterase"/>
    <property type="match status" value="1"/>
</dbReference>
<dbReference type="EMBL" id="SULG01000038">
    <property type="protein sequence ID" value="TLD41732.1"/>
    <property type="molecule type" value="Genomic_DNA"/>
</dbReference>
<dbReference type="GO" id="GO:0009245">
    <property type="term" value="P:lipid A biosynthetic process"/>
    <property type="evidence" value="ECO:0007669"/>
    <property type="project" value="UniProtKB-KW"/>
</dbReference>
<sequence length="137" mass="15079">MSDLYPFPSEILPHSYPFILIDKIVEFEEEKRIVCLKNVSNNDEFLQGHFKNNPVMPGSLILEAMAQASGLIIGSKKSKMAYLCRVKDAKFRKPVVPGDQLIITSSLIDKLSPLYIFEAGASVGGEVVSEAGISLSF</sequence>
<accession>A0A533QAP9</accession>
<dbReference type="GO" id="GO:0019171">
    <property type="term" value="F:(3R)-hydroxyacyl-[acyl-carrier-protein] dehydratase activity"/>
    <property type="evidence" value="ECO:0007669"/>
    <property type="project" value="UniProtKB-EC"/>
</dbReference>
<dbReference type="PANTHER" id="PTHR30272:SF1">
    <property type="entry name" value="3-HYDROXYACYL-[ACYL-CARRIER-PROTEIN] DEHYDRATASE"/>
    <property type="match status" value="1"/>
</dbReference>
<protein>
    <recommendedName>
        <fullName evidence="2">3-hydroxyacyl-[acyl-carrier-protein] dehydratase</fullName>
        <ecNumber evidence="2">4.2.1.59</ecNumber>
    </recommendedName>
</protein>
<dbReference type="Pfam" id="PF07977">
    <property type="entry name" value="FabA"/>
    <property type="match status" value="1"/>
</dbReference>
<dbReference type="PANTHER" id="PTHR30272">
    <property type="entry name" value="3-HYDROXYACYL-[ACYL-CARRIER-PROTEIN] DEHYDRATASE"/>
    <property type="match status" value="1"/>
</dbReference>
<evidence type="ECO:0000256" key="7">
    <source>
        <dbReference type="ARBA" id="ARBA00023239"/>
    </source>
</evidence>
<keyword evidence="7" id="KW-0456">Lyase</keyword>
<reference evidence="9 10" key="1">
    <citation type="submission" date="2019-04" db="EMBL/GenBank/DDBJ databases">
        <title>Genome of a novel bacterium Candidatus Jettenia ecosi reconstructed from metagenome of an anammox bioreactor.</title>
        <authorList>
            <person name="Mardanov A.V."/>
            <person name="Beletsky A.V."/>
            <person name="Ravin N.V."/>
            <person name="Botchkova E.A."/>
            <person name="Litti Y.V."/>
            <person name="Nozhevnikova A.N."/>
        </authorList>
    </citation>
    <scope>NUCLEOTIDE SEQUENCE [LARGE SCALE GENOMIC DNA]</scope>
    <source>
        <strain evidence="9">J2</strain>
    </source>
</reference>
<dbReference type="SUPFAM" id="SSF54637">
    <property type="entry name" value="Thioesterase/thiol ester dehydrase-isomerase"/>
    <property type="match status" value="1"/>
</dbReference>
<dbReference type="AlphaFoldDB" id="A0A533QAP9"/>
<name>A0A533QAP9_9BACT</name>
<organism evidence="9 10">
    <name type="scientific">Candidatus Jettenia ecosi</name>
    <dbReference type="NCBI Taxonomy" id="2494326"/>
    <lineage>
        <taxon>Bacteria</taxon>
        <taxon>Pseudomonadati</taxon>
        <taxon>Planctomycetota</taxon>
        <taxon>Candidatus Brocadiia</taxon>
        <taxon>Candidatus Brocadiales</taxon>
        <taxon>Candidatus Brocadiaceae</taxon>
        <taxon>Candidatus Jettenia</taxon>
    </lineage>
</organism>
<evidence type="ECO:0000313" key="10">
    <source>
        <dbReference type="Proteomes" id="UP000319783"/>
    </source>
</evidence>
<keyword evidence="6" id="KW-0443">Lipid metabolism</keyword>
<comment type="caution">
    <text evidence="9">The sequence shown here is derived from an EMBL/GenBank/DDBJ whole genome shotgun (WGS) entry which is preliminary data.</text>
</comment>
<dbReference type="GO" id="GO:0016020">
    <property type="term" value="C:membrane"/>
    <property type="evidence" value="ECO:0007669"/>
    <property type="project" value="GOC"/>
</dbReference>
<dbReference type="InterPro" id="IPR013114">
    <property type="entry name" value="FabA_FabZ"/>
</dbReference>
<evidence type="ECO:0000256" key="8">
    <source>
        <dbReference type="ARBA" id="ARBA00025049"/>
    </source>
</evidence>
<evidence type="ECO:0000256" key="4">
    <source>
        <dbReference type="ARBA" id="ARBA00022516"/>
    </source>
</evidence>
<dbReference type="NCBIfam" id="NF000582">
    <property type="entry name" value="PRK00006.1"/>
    <property type="match status" value="1"/>
</dbReference>
<keyword evidence="3" id="KW-0963">Cytoplasm</keyword>
<comment type="function">
    <text evidence="8">Involved in unsaturated fatty acids biosynthesis. Catalyzes the dehydration of short chain beta-hydroxyacyl-ACPs and long chain saturated and unsaturated beta-hydroxyacyl-ACPs.</text>
</comment>
<evidence type="ECO:0000256" key="5">
    <source>
        <dbReference type="ARBA" id="ARBA00022556"/>
    </source>
</evidence>
<evidence type="ECO:0000256" key="1">
    <source>
        <dbReference type="ARBA" id="ARBA00004496"/>
    </source>
</evidence>
<dbReference type="GO" id="GO:0005737">
    <property type="term" value="C:cytoplasm"/>
    <property type="evidence" value="ECO:0007669"/>
    <property type="project" value="UniProtKB-SubCell"/>
</dbReference>
<evidence type="ECO:0000256" key="2">
    <source>
        <dbReference type="ARBA" id="ARBA00013167"/>
    </source>
</evidence>
<dbReference type="CDD" id="cd01288">
    <property type="entry name" value="FabZ"/>
    <property type="match status" value="1"/>
</dbReference>
<dbReference type="EC" id="4.2.1.59" evidence="2"/>